<dbReference type="PANTHER" id="PTHR30605">
    <property type="entry name" value="ANHYDRO-N-ACETYLMURAMIC ACID KINASE"/>
    <property type="match status" value="1"/>
</dbReference>
<keyword evidence="1 2" id="KW-0808">Transferase</keyword>
<dbReference type="InterPro" id="IPR005338">
    <property type="entry name" value="Anhydro_N_Ac-Mur_kinase"/>
</dbReference>
<name>A0ABY9RIL7_9BURK</name>
<comment type="pathway">
    <text evidence="1">Amino-sugar metabolism; 1,6-anhydro-N-acetylmuramate degradation.</text>
</comment>
<keyword evidence="1" id="KW-0067">ATP-binding</keyword>
<dbReference type="EC" id="2.7.1.170" evidence="1"/>
<dbReference type="EMBL" id="CP133720">
    <property type="protein sequence ID" value="WMW80172.1"/>
    <property type="molecule type" value="Genomic_DNA"/>
</dbReference>
<keyword evidence="1" id="KW-0547">Nucleotide-binding</keyword>
<reference evidence="2" key="1">
    <citation type="submission" date="2023-09" db="EMBL/GenBank/DDBJ databases">
        <title>Undibacterium sp. 20NA77.5 isolated from freshwater.</title>
        <authorList>
            <person name="Le V."/>
            <person name="Ko S.-R."/>
            <person name="Ahn C.-Y."/>
            <person name="Oh H.-M."/>
        </authorList>
    </citation>
    <scope>NUCLEOTIDE SEQUENCE</scope>
    <source>
        <strain evidence="2">20NA77.5</strain>
    </source>
</reference>
<comment type="catalytic activity">
    <reaction evidence="1">
        <text>1,6-anhydro-N-acetyl-beta-muramate + ATP + H2O = N-acetyl-D-muramate 6-phosphate + ADP + H(+)</text>
        <dbReference type="Rhea" id="RHEA:24952"/>
        <dbReference type="ChEBI" id="CHEBI:15377"/>
        <dbReference type="ChEBI" id="CHEBI:15378"/>
        <dbReference type="ChEBI" id="CHEBI:30616"/>
        <dbReference type="ChEBI" id="CHEBI:58690"/>
        <dbReference type="ChEBI" id="CHEBI:58722"/>
        <dbReference type="ChEBI" id="CHEBI:456216"/>
        <dbReference type="EC" id="2.7.1.170"/>
    </reaction>
</comment>
<comment type="function">
    <text evidence="1">Catalyzes the specific phosphorylation of 1,6-anhydro-N-acetylmuramic acid (anhMurNAc) with the simultaneous cleavage of the 1,6-anhydro ring, generating MurNAc-6-P. Is required for the utilization of anhMurNAc either imported from the medium or derived from its own cell wall murein, and thus plays a role in cell wall recycling.</text>
</comment>
<dbReference type="Proteomes" id="UP001181355">
    <property type="component" value="Chromosome"/>
</dbReference>
<protein>
    <recommendedName>
        <fullName evidence="1">Anhydro-N-acetylmuramic acid kinase</fullName>
        <ecNumber evidence="1">2.7.1.170</ecNumber>
    </recommendedName>
    <alternativeName>
        <fullName evidence="1">AnhMurNAc kinase</fullName>
    </alternativeName>
</protein>
<dbReference type="Gene3D" id="3.30.420.40">
    <property type="match status" value="2"/>
</dbReference>
<comment type="pathway">
    <text evidence="1">Cell wall biogenesis; peptidoglycan recycling.</text>
</comment>
<dbReference type="SUPFAM" id="SSF53067">
    <property type="entry name" value="Actin-like ATPase domain"/>
    <property type="match status" value="1"/>
</dbReference>
<keyword evidence="1 2" id="KW-0418">Kinase</keyword>
<keyword evidence="1" id="KW-0119">Carbohydrate metabolism</keyword>
<dbReference type="HAMAP" id="MF_01270">
    <property type="entry name" value="AnhMurNAc_kinase"/>
    <property type="match status" value="1"/>
</dbReference>
<evidence type="ECO:0000313" key="3">
    <source>
        <dbReference type="Proteomes" id="UP001181355"/>
    </source>
</evidence>
<dbReference type="PANTHER" id="PTHR30605:SF0">
    <property type="entry name" value="ANHYDRO-N-ACETYLMURAMIC ACID KINASE"/>
    <property type="match status" value="1"/>
</dbReference>
<feature type="binding site" evidence="1">
    <location>
        <begin position="16"/>
        <end position="23"/>
    </location>
    <ligand>
        <name>ATP</name>
        <dbReference type="ChEBI" id="CHEBI:30616"/>
    </ligand>
</feature>
<dbReference type="RefSeq" id="WP_309481665.1">
    <property type="nucleotide sequence ID" value="NZ_CP133720.1"/>
</dbReference>
<comment type="similarity">
    <text evidence="1">Belongs to the anhydro-N-acetylmuramic acid kinase family.</text>
</comment>
<organism evidence="2 3">
    <name type="scientific">Undibacterium cyanobacteriorum</name>
    <dbReference type="NCBI Taxonomy" id="3073561"/>
    <lineage>
        <taxon>Bacteria</taxon>
        <taxon>Pseudomonadati</taxon>
        <taxon>Pseudomonadota</taxon>
        <taxon>Betaproteobacteria</taxon>
        <taxon>Burkholderiales</taxon>
        <taxon>Oxalobacteraceae</taxon>
        <taxon>Undibacterium</taxon>
    </lineage>
</organism>
<gene>
    <name evidence="1" type="primary">anmK</name>
    <name evidence="2" type="ORF">RF679_16185</name>
</gene>
<keyword evidence="3" id="KW-1185">Reference proteome</keyword>
<evidence type="ECO:0000313" key="2">
    <source>
        <dbReference type="EMBL" id="WMW80172.1"/>
    </source>
</evidence>
<dbReference type="CDD" id="cd24050">
    <property type="entry name" value="ASKHA_NBD_ANMK"/>
    <property type="match status" value="1"/>
</dbReference>
<sequence length="407" mass="43875">MNTLQQSNLYIGLMSGTSLDGVDGVLVDLPRATEPMRILATAHIPFDAALREQGMALQQSGYDEIHREALFANEVVEQYAHCVQRLLELAAAAIKASDLEPTKSLIPEHPNTLNIRAIGVHGQTIRHRPELGYTRQTNNPARLAELCGIDVIADFRSRDVAAGGQGAPLVPAFHRAIFASAQECRVVVNIGGISNISILHSDGRTFGFDTGPGNVLMDAWIARHHGKTYDANGEWARSGKVNEAFLNCLCEEAFFNLAPPKSTGRDTFHLAWLDQKLAAFEAQSPQQNSITIEDVQATLCALTAKTIAKEIMSHATECAAVFVCGGGAFNDFLMEQLAEFLQQFGQPPRSGRVIPVSSTATLGVAPDQVEALAFAWLAQCFAERQPGNVEDVTGAAGPRILGAMYPA</sequence>
<dbReference type="GO" id="GO:0016301">
    <property type="term" value="F:kinase activity"/>
    <property type="evidence" value="ECO:0007669"/>
    <property type="project" value="UniProtKB-KW"/>
</dbReference>
<dbReference type="NCBIfam" id="NF007139">
    <property type="entry name" value="PRK09585.1-3"/>
    <property type="match status" value="1"/>
</dbReference>
<proteinExistence type="inferred from homology"/>
<accession>A0ABY9RIL7</accession>
<evidence type="ECO:0000256" key="1">
    <source>
        <dbReference type="HAMAP-Rule" id="MF_01270"/>
    </source>
</evidence>
<dbReference type="InterPro" id="IPR043129">
    <property type="entry name" value="ATPase_NBD"/>
</dbReference>
<dbReference type="Pfam" id="PF03702">
    <property type="entry name" value="AnmK"/>
    <property type="match status" value="1"/>
</dbReference>